<dbReference type="InterPro" id="IPR030381">
    <property type="entry name" value="G_DYNAMIN_dom"/>
</dbReference>
<dbReference type="PROSITE" id="PS51642">
    <property type="entry name" value="HEMOPEXIN_2"/>
    <property type="match status" value="5"/>
</dbReference>
<dbReference type="OrthoDB" id="8953614at2759"/>
<dbReference type="Pfam" id="PF00350">
    <property type="entry name" value="Dynamin_N"/>
    <property type="match status" value="1"/>
</dbReference>
<keyword evidence="6 9" id="KW-0342">GTP-binding</keyword>
<dbReference type="InterPro" id="IPR045063">
    <property type="entry name" value="Dynamin_N"/>
</dbReference>
<dbReference type="InterPro" id="IPR018487">
    <property type="entry name" value="Hemopexin-like_repeat"/>
</dbReference>
<evidence type="ECO:0000256" key="11">
    <source>
        <dbReference type="SAM" id="SignalP"/>
    </source>
</evidence>
<protein>
    <submittedName>
        <fullName evidence="13">Warm temperature acclimation protein 65 kDa-1</fullName>
    </submittedName>
</protein>
<comment type="subcellular location">
    <subcellularLocation>
        <location evidence="1">Secreted</location>
    </subcellularLocation>
</comment>
<dbReference type="GO" id="GO:0005615">
    <property type="term" value="C:extracellular space"/>
    <property type="evidence" value="ECO:0007669"/>
    <property type="project" value="TreeGrafter"/>
</dbReference>
<evidence type="ECO:0000313" key="13">
    <source>
        <dbReference type="EMBL" id="KAF5903103.1"/>
    </source>
</evidence>
<name>A0A8J4U923_CLAMG</name>
<dbReference type="InterPro" id="IPR027417">
    <property type="entry name" value="P-loop_NTPase"/>
</dbReference>
<reference evidence="13" key="1">
    <citation type="submission" date="2020-07" db="EMBL/GenBank/DDBJ databases">
        <title>Clarias magur genome sequencing, assembly and annotation.</title>
        <authorList>
            <person name="Kushwaha B."/>
            <person name="Kumar R."/>
            <person name="Das P."/>
            <person name="Joshi C.G."/>
            <person name="Kumar D."/>
            <person name="Nagpure N.S."/>
            <person name="Pandey M."/>
            <person name="Agarwal S."/>
            <person name="Srivastava S."/>
            <person name="Singh M."/>
            <person name="Sahoo L."/>
            <person name="Jayasankar P."/>
            <person name="Meher P.K."/>
            <person name="Koringa P.G."/>
            <person name="Iquebal M.A."/>
            <person name="Das S.P."/>
            <person name="Bit A."/>
            <person name="Patnaik S."/>
            <person name="Patel N."/>
            <person name="Shah T.M."/>
            <person name="Hinsu A."/>
            <person name="Jena J.K."/>
        </authorList>
    </citation>
    <scope>NUCLEOTIDE SEQUENCE</scope>
    <source>
        <strain evidence="13">CIFAMagur01</strain>
        <tissue evidence="13">Testis</tissue>
    </source>
</reference>
<comment type="similarity">
    <text evidence="9">Belongs to the TRAFAC class dynamin-like GTPase superfamily. Dynamin/Fzo/YdjA family.</text>
</comment>
<feature type="repeat" description="Hemopexin" evidence="8">
    <location>
        <begin position="113"/>
        <end position="165"/>
    </location>
</feature>
<dbReference type="Pfam" id="PF00045">
    <property type="entry name" value="Hemopexin"/>
    <property type="match status" value="1"/>
</dbReference>
<keyword evidence="4" id="KW-0677">Repeat</keyword>
<feature type="signal peptide" evidence="11">
    <location>
        <begin position="1"/>
        <end position="19"/>
    </location>
</feature>
<accession>A0A8J4U923</accession>
<dbReference type="Gene3D" id="2.110.10.10">
    <property type="entry name" value="Hemopexin-like domain"/>
    <property type="match status" value="3"/>
</dbReference>
<evidence type="ECO:0000256" key="8">
    <source>
        <dbReference type="PROSITE-ProRule" id="PRU01011"/>
    </source>
</evidence>
<dbReference type="CDD" id="cd00094">
    <property type="entry name" value="HX"/>
    <property type="match status" value="1"/>
</dbReference>
<dbReference type="SMART" id="SM00120">
    <property type="entry name" value="HX"/>
    <property type="match status" value="7"/>
</dbReference>
<dbReference type="InterPro" id="IPR001401">
    <property type="entry name" value="Dynamin_GTPase"/>
</dbReference>
<feature type="repeat" description="Hemopexin" evidence="8">
    <location>
        <begin position="211"/>
        <end position="257"/>
    </location>
</feature>
<evidence type="ECO:0000256" key="2">
    <source>
        <dbReference type="ARBA" id="ARBA00022525"/>
    </source>
</evidence>
<dbReference type="InterPro" id="IPR051298">
    <property type="entry name" value="Heme_transport/Cell_adhesion"/>
</dbReference>
<proteinExistence type="inferred from homology"/>
<keyword evidence="2" id="KW-0964">Secreted</keyword>
<keyword evidence="14" id="KW-1185">Reference proteome</keyword>
<keyword evidence="5 9" id="KW-0547">Nucleotide-binding</keyword>
<dbReference type="InterPro" id="IPR000585">
    <property type="entry name" value="Hemopexin-like_dom"/>
</dbReference>
<feature type="repeat" description="Hemopexin" evidence="8">
    <location>
        <begin position="166"/>
        <end position="210"/>
    </location>
</feature>
<evidence type="ECO:0000259" key="12">
    <source>
        <dbReference type="PROSITE" id="PS51718"/>
    </source>
</evidence>
<feature type="repeat" description="Hemopexin" evidence="8">
    <location>
        <begin position="319"/>
        <end position="370"/>
    </location>
</feature>
<evidence type="ECO:0000256" key="1">
    <source>
        <dbReference type="ARBA" id="ARBA00004613"/>
    </source>
</evidence>
<comment type="caution">
    <text evidence="13">The sequence shown here is derived from an EMBL/GenBank/DDBJ whole genome shotgun (WGS) entry which is preliminary data.</text>
</comment>
<evidence type="ECO:0000256" key="3">
    <source>
        <dbReference type="ARBA" id="ARBA00022729"/>
    </source>
</evidence>
<organism evidence="13 14">
    <name type="scientific">Clarias magur</name>
    <name type="common">Asian catfish</name>
    <name type="synonym">Macropteronotus magur</name>
    <dbReference type="NCBI Taxonomy" id="1594786"/>
    <lineage>
        <taxon>Eukaryota</taxon>
        <taxon>Metazoa</taxon>
        <taxon>Chordata</taxon>
        <taxon>Craniata</taxon>
        <taxon>Vertebrata</taxon>
        <taxon>Euteleostomi</taxon>
        <taxon>Actinopterygii</taxon>
        <taxon>Neopterygii</taxon>
        <taxon>Teleostei</taxon>
        <taxon>Ostariophysi</taxon>
        <taxon>Siluriformes</taxon>
        <taxon>Clariidae</taxon>
        <taxon>Clarias</taxon>
    </lineage>
</organism>
<dbReference type="EMBL" id="QNUK01000079">
    <property type="protein sequence ID" value="KAF5903103.1"/>
    <property type="molecule type" value="Genomic_DNA"/>
</dbReference>
<evidence type="ECO:0000256" key="7">
    <source>
        <dbReference type="ARBA" id="ARBA00023180"/>
    </source>
</evidence>
<dbReference type="SUPFAM" id="SSF52540">
    <property type="entry name" value="P-loop containing nucleoside triphosphate hydrolases"/>
    <property type="match status" value="1"/>
</dbReference>
<dbReference type="PROSITE" id="PS00410">
    <property type="entry name" value="G_DYNAMIN_1"/>
    <property type="match status" value="1"/>
</dbReference>
<evidence type="ECO:0000256" key="4">
    <source>
        <dbReference type="ARBA" id="ARBA00022737"/>
    </source>
</evidence>
<dbReference type="GO" id="GO:0005525">
    <property type="term" value="F:GTP binding"/>
    <property type="evidence" value="ECO:0007669"/>
    <property type="project" value="UniProtKB-KW"/>
</dbReference>
<dbReference type="PANTHER" id="PTHR22917:SF10">
    <property type="entry name" value="HEMOPEXIN"/>
    <property type="match status" value="1"/>
</dbReference>
<feature type="compositionally biased region" description="Low complexity" evidence="10">
    <location>
        <begin position="39"/>
        <end position="48"/>
    </location>
</feature>
<dbReference type="PROSITE" id="PS51718">
    <property type="entry name" value="G_DYNAMIN_2"/>
    <property type="match status" value="1"/>
</dbReference>
<dbReference type="Proteomes" id="UP000727407">
    <property type="component" value="Unassembled WGS sequence"/>
</dbReference>
<feature type="region of interest" description="Disordered" evidence="10">
    <location>
        <begin position="25"/>
        <end position="59"/>
    </location>
</feature>
<sequence>MRLLIQTFAICLALSLCLAVPTHHHEHGDDEQVGHGPGHKNNGPGHKNNGPDHKNNGPGHHHFDRCTELVFDAAIETKEGIYYFFKDDHVFKGFHGDGELTNMTFPELDDHLVGHVDAAFRMPSEDSPDHHEHLYFFLDNKVFSYENHKLNDGYPKDISEEFPGIPDHLDAAVECHKPDCPKNTVIFFKGHEIYHFDIDSKEVHHKEFKSMPNCSAAFHYTGHYYCLHGHRFSKFNPNTGAVHGRYPKEARDYFMNCPNYGDKTEKEHLEREQCSHVHLDAITEDDDHDLFAFRGHYYLSRIDGKSHAGTIESGFKDLHANIDAAFAHDEHIHIIKDDKMYVYNISHAVGEAHKLREGYPKTVKDELGLEGHIDATFICPKDHTVHVIQGNKIYDVDLNAHPPTHTEAKPIPLKHVDTAMCGDNGVIVVVKDDYYHYASPLTFIASKIKPHKQDVATGLLGCPYYDGKTEAEHIKREQCSHMHLDAITEDDDHDLFAFRGHYYLSKIEDKYHAGPIESGFKELHDDIDAAFAHDEHIHIIKNDKVYCYNISHTHGEAHKLREGYPKTVKDELGLEGHIDATFICPKDHIVHVIQGNKIYDVDLNAHPPTHTEAKTIPFKHVHTAMCGDHGVKVVVDDDYFEYASPLEFIAAKIKPEKKSVPKDLLGCPPKAHLQVIAMSRKKNYKNVEEMSNSLNQQYEDKVRPYIDLVDSLRALGIEKDLNLPAVAVIGDQSSGKSSVLEALSGVALPRGTGIVTRCPLVLKLKRNEKNDTWSGVLTYKDQTKSLHKPSDVGIAVSQ</sequence>
<feature type="non-terminal residue" evidence="13">
    <location>
        <position position="798"/>
    </location>
</feature>
<keyword evidence="7" id="KW-0325">Glycoprotein</keyword>
<evidence type="ECO:0000256" key="5">
    <source>
        <dbReference type="ARBA" id="ARBA00022741"/>
    </source>
</evidence>
<dbReference type="GO" id="GO:0003924">
    <property type="term" value="F:GTPase activity"/>
    <property type="evidence" value="ECO:0007669"/>
    <property type="project" value="InterPro"/>
</dbReference>
<dbReference type="Gene3D" id="3.40.50.300">
    <property type="entry name" value="P-loop containing nucleotide triphosphate hydrolases"/>
    <property type="match status" value="1"/>
</dbReference>
<gene>
    <name evidence="13" type="primary">wap65</name>
    <name evidence="13" type="ORF">DAT39_007186</name>
</gene>
<dbReference type="InterPro" id="IPR019762">
    <property type="entry name" value="Dynamin_GTPase_CS"/>
</dbReference>
<dbReference type="SMART" id="SM00053">
    <property type="entry name" value="DYNc"/>
    <property type="match status" value="1"/>
</dbReference>
<evidence type="ECO:0000256" key="9">
    <source>
        <dbReference type="RuleBase" id="RU003932"/>
    </source>
</evidence>
<dbReference type="PANTHER" id="PTHR22917">
    <property type="entry name" value="HEMOPEXIN DOMAIN-CONTAINING PROTEIN"/>
    <property type="match status" value="1"/>
</dbReference>
<dbReference type="PRINTS" id="PR00195">
    <property type="entry name" value="DYNAMIN"/>
</dbReference>
<feature type="repeat" description="Hemopexin" evidence="8">
    <location>
        <begin position="524"/>
        <end position="575"/>
    </location>
</feature>
<dbReference type="InterPro" id="IPR022812">
    <property type="entry name" value="Dynamin"/>
</dbReference>
<keyword evidence="3 11" id="KW-0732">Signal</keyword>
<dbReference type="AlphaFoldDB" id="A0A8J4U923"/>
<feature type="domain" description="Dynamin-type G" evidence="12">
    <location>
        <begin position="720"/>
        <end position="798"/>
    </location>
</feature>
<feature type="chain" id="PRO_5035243714" evidence="11">
    <location>
        <begin position="20"/>
        <end position="798"/>
    </location>
</feature>
<evidence type="ECO:0000256" key="10">
    <source>
        <dbReference type="SAM" id="MobiDB-lite"/>
    </source>
</evidence>
<evidence type="ECO:0000256" key="6">
    <source>
        <dbReference type="ARBA" id="ARBA00023134"/>
    </source>
</evidence>
<dbReference type="SUPFAM" id="SSF50923">
    <property type="entry name" value="Hemopexin-like domain"/>
    <property type="match status" value="3"/>
</dbReference>
<evidence type="ECO:0000313" key="14">
    <source>
        <dbReference type="Proteomes" id="UP000727407"/>
    </source>
</evidence>
<dbReference type="InterPro" id="IPR036375">
    <property type="entry name" value="Hemopexin-like_dom_sf"/>
</dbReference>